<feature type="region of interest" description="Disordered" evidence="3">
    <location>
        <begin position="386"/>
        <end position="499"/>
    </location>
</feature>
<name>A0A367ZTG0_9BACT</name>
<gene>
    <name evidence="5" type="ORF">OZSIB_2304</name>
</gene>
<reference evidence="5 6" key="1">
    <citation type="submission" date="2018-05" db="EMBL/GenBank/DDBJ databases">
        <title>A metagenomic window into the 2 km-deep terrestrial subsurface aquifer revealed taxonomically and functionally diverse microbial community comprising novel uncultured bacterial lineages.</title>
        <authorList>
            <person name="Kadnikov V.V."/>
            <person name="Mardanov A.V."/>
            <person name="Beletsky A.V."/>
            <person name="Banks D."/>
            <person name="Pimenov N.V."/>
            <person name="Frank Y.A."/>
            <person name="Karnachuk O.V."/>
            <person name="Ravin N.V."/>
        </authorList>
    </citation>
    <scope>NUCLEOTIDE SEQUENCE [LARGE SCALE GENOMIC DNA]</scope>
    <source>
        <strain evidence="5">BY5</strain>
    </source>
</reference>
<dbReference type="PANTHER" id="PTHR30469">
    <property type="entry name" value="MULTIDRUG RESISTANCE PROTEIN MDTA"/>
    <property type="match status" value="1"/>
</dbReference>
<dbReference type="SUPFAM" id="SSF111369">
    <property type="entry name" value="HlyD-like secretion proteins"/>
    <property type="match status" value="1"/>
</dbReference>
<feature type="domain" description="CusB-like beta-barrel" evidence="4">
    <location>
        <begin position="242"/>
        <end position="313"/>
    </location>
</feature>
<dbReference type="Proteomes" id="UP000252355">
    <property type="component" value="Unassembled WGS sequence"/>
</dbReference>
<evidence type="ECO:0000256" key="3">
    <source>
        <dbReference type="SAM" id="MobiDB-lite"/>
    </source>
</evidence>
<dbReference type="FunFam" id="2.40.30.170:FF:000010">
    <property type="entry name" value="Efflux RND transporter periplasmic adaptor subunit"/>
    <property type="match status" value="1"/>
</dbReference>
<dbReference type="EMBL" id="QOQW01000002">
    <property type="protein sequence ID" value="RCK81435.1"/>
    <property type="molecule type" value="Genomic_DNA"/>
</dbReference>
<feature type="compositionally biased region" description="Low complexity" evidence="3">
    <location>
        <begin position="473"/>
        <end position="486"/>
    </location>
</feature>
<evidence type="ECO:0000256" key="2">
    <source>
        <dbReference type="SAM" id="Coils"/>
    </source>
</evidence>
<dbReference type="NCBIfam" id="TIGR01730">
    <property type="entry name" value="RND_mfp"/>
    <property type="match status" value="1"/>
</dbReference>
<dbReference type="InterPro" id="IPR058792">
    <property type="entry name" value="Beta-barrel_RND_2"/>
</dbReference>
<evidence type="ECO:0000313" key="6">
    <source>
        <dbReference type="Proteomes" id="UP000252355"/>
    </source>
</evidence>
<dbReference type="Pfam" id="PF25954">
    <property type="entry name" value="Beta-barrel_RND_2"/>
    <property type="match status" value="1"/>
</dbReference>
<dbReference type="AlphaFoldDB" id="A0A367ZTG0"/>
<dbReference type="Gene3D" id="2.40.30.170">
    <property type="match status" value="1"/>
</dbReference>
<dbReference type="InterPro" id="IPR006143">
    <property type="entry name" value="RND_pump_MFP"/>
</dbReference>
<keyword evidence="2" id="KW-0175">Coiled coil</keyword>
<evidence type="ECO:0000256" key="1">
    <source>
        <dbReference type="ARBA" id="ARBA00009477"/>
    </source>
</evidence>
<dbReference type="GO" id="GO:0015562">
    <property type="term" value="F:efflux transmembrane transporter activity"/>
    <property type="evidence" value="ECO:0007669"/>
    <property type="project" value="TreeGrafter"/>
</dbReference>
<proteinExistence type="inferred from homology"/>
<comment type="similarity">
    <text evidence="1">Belongs to the membrane fusion protein (MFP) (TC 8.A.1) family.</text>
</comment>
<feature type="compositionally biased region" description="Basic and acidic residues" evidence="3">
    <location>
        <begin position="406"/>
        <end position="444"/>
    </location>
</feature>
<sequence length="499" mass="52651">MKRALFYLALLAALGGLAYLALTASPGSGAGARRGRGGPRGPGLATAVPVEVASLTMRDLVAEGRFTGSLLPRSQFTVASKVAGRLQRLFVDIGDQIRSGTRIAEIEDEEYVQALAQARADLAIARANLVESQALLDVARRELDRVLKMRQQKVSSDAEVDAAQAQYDSRAARHEVNKASVAQKEAMVRAAEVRLGYTRLDVAWSGPPDVRYIGARFQDVGALLSPNAPIVTVLDLSTVVAVIDVVEREYFQIGVGQTADIRAAALPGQVFQGRVVRLAPLLDPVTRQARAEIEIPNPAALLKPGMFVDVRLTYARRTAVPAVPTAALVSRNNTTGVFQIDLASRTAAFIPIQTGIIQEPWAEVASPALTGPVVVLGQHLLEDGVSVALPGDAPPAEPARDGTAGRGERGERAERGERQEREGRGERGEGGERGRRTEPPRDRGPTPQPERPAAPGDTPRPPADAASGGRGVAEPAPRFPASASAADLPSGTAEAGVTP</sequence>
<dbReference type="Gene3D" id="2.40.420.20">
    <property type="match status" value="1"/>
</dbReference>
<accession>A0A367ZTG0</accession>
<evidence type="ECO:0000259" key="4">
    <source>
        <dbReference type="Pfam" id="PF25954"/>
    </source>
</evidence>
<feature type="compositionally biased region" description="Pro residues" evidence="3">
    <location>
        <begin position="446"/>
        <end position="462"/>
    </location>
</feature>
<dbReference type="GO" id="GO:1990281">
    <property type="term" value="C:efflux pump complex"/>
    <property type="evidence" value="ECO:0007669"/>
    <property type="project" value="TreeGrafter"/>
</dbReference>
<organism evidence="5 6">
    <name type="scientific">Candidatus Ozemobacter sibiricus</name>
    <dbReference type="NCBI Taxonomy" id="2268124"/>
    <lineage>
        <taxon>Bacteria</taxon>
        <taxon>Candidatus Ozemobacteria</taxon>
        <taxon>Candidatus Ozemobacterales</taxon>
        <taxon>Candidatus Ozemobacteraceae</taxon>
        <taxon>Candidatus Ozemobacter</taxon>
    </lineage>
</organism>
<protein>
    <submittedName>
        <fullName evidence="5">Putative Co/Zn/Cd efflux system membrane fusion protein</fullName>
    </submittedName>
</protein>
<dbReference type="Gene3D" id="1.10.287.470">
    <property type="entry name" value="Helix hairpin bin"/>
    <property type="match status" value="1"/>
</dbReference>
<comment type="caution">
    <text evidence="5">The sequence shown here is derived from an EMBL/GenBank/DDBJ whole genome shotgun (WGS) entry which is preliminary data.</text>
</comment>
<dbReference type="Gene3D" id="2.40.50.100">
    <property type="match status" value="1"/>
</dbReference>
<feature type="coiled-coil region" evidence="2">
    <location>
        <begin position="115"/>
        <end position="142"/>
    </location>
</feature>
<evidence type="ECO:0000313" key="5">
    <source>
        <dbReference type="EMBL" id="RCK81435.1"/>
    </source>
</evidence>